<organism evidence="1 2">
    <name type="scientific">Lutispora saccharofermentans</name>
    <dbReference type="NCBI Taxonomy" id="3024236"/>
    <lineage>
        <taxon>Bacteria</taxon>
        <taxon>Bacillati</taxon>
        <taxon>Bacillota</taxon>
        <taxon>Clostridia</taxon>
        <taxon>Lutisporales</taxon>
        <taxon>Lutisporaceae</taxon>
        <taxon>Lutispora</taxon>
    </lineage>
</organism>
<dbReference type="Proteomes" id="UP001651880">
    <property type="component" value="Unassembled WGS sequence"/>
</dbReference>
<dbReference type="PANTHER" id="PTHR30575:SF0">
    <property type="entry name" value="XAA-ARG DIPEPTIDASE"/>
    <property type="match status" value="1"/>
</dbReference>
<dbReference type="InterPro" id="IPR052030">
    <property type="entry name" value="Peptidase_M20/M20A_hydrolases"/>
</dbReference>
<evidence type="ECO:0000313" key="2">
    <source>
        <dbReference type="Proteomes" id="UP001651880"/>
    </source>
</evidence>
<name>A0ABT1NE20_9FIRM</name>
<comment type="caution">
    <text evidence="1">The sequence shown here is derived from an EMBL/GenBank/DDBJ whole genome shotgun (WGS) entry which is preliminary data.</text>
</comment>
<accession>A0ABT1NE20</accession>
<sequence>MTKKEQAIAAVDRYSDELCALSDAIWDHPEVGYTEKFAKETYCAFLKKEGFSVTENLGDIPTAFCGSYGSGSPVVGILAEFDALPGLSQKAESMVKEPVKVGGAGHGCGHNLLGGGALAAAVAAKAYLQDGHVGTVVFYGCPAEENGSGKAFLAKAGAFDRLDAAFSWHPGDCNSVGMGSTLANYKVIYHFHGKTSHAAIDPELGRSALDAMELMNVGAQFLREHISTECRVHYAITDGGGEAPNVVQDHADVTYLMRAPQLPVLTDLYERVTANATGAAIMTGTTVDCEFVKACSNMLPNVVLAKVMQKNLEELGAAQYSQEDRDLAAAIGATIAQKGSFFRVVASQVENSDRRTELLKYADDALCEVVLPLGKESTGQASSDVGDVSWVCPVAQISMATMPAGTPMHSWQEVAVGKSGMAHKGMLQAGRVIAASVIDTLSNPDIVAAAKQEKNARTNGVPFASLIPDGVKPSIPVMA</sequence>
<dbReference type="RefSeq" id="WP_255226815.1">
    <property type="nucleotide sequence ID" value="NZ_JAJEKE010000004.1"/>
</dbReference>
<dbReference type="PIRSF" id="PIRSF037227">
    <property type="entry name" value="Aminobenzoyl-glu_utiliz_pB"/>
    <property type="match status" value="1"/>
</dbReference>
<dbReference type="Pfam" id="PF01546">
    <property type="entry name" value="Peptidase_M20"/>
    <property type="match status" value="1"/>
</dbReference>
<dbReference type="Gene3D" id="3.30.70.360">
    <property type="match status" value="1"/>
</dbReference>
<reference evidence="1 2" key="1">
    <citation type="submission" date="2021-10" db="EMBL/GenBank/DDBJ databases">
        <title>Lutispora strain m25 sp. nov., a thermophilic, non-spore-forming bacterium isolated from a lab-scale methanogenic bioreactor digesting anaerobic sludge.</title>
        <authorList>
            <person name="El Houari A."/>
            <person name="Mcdonald J."/>
        </authorList>
    </citation>
    <scope>NUCLEOTIDE SEQUENCE [LARGE SCALE GENOMIC DNA]</scope>
    <source>
        <strain evidence="2">m25</strain>
    </source>
</reference>
<keyword evidence="2" id="KW-1185">Reference proteome</keyword>
<dbReference type="SUPFAM" id="SSF53187">
    <property type="entry name" value="Zn-dependent exopeptidases"/>
    <property type="match status" value="1"/>
</dbReference>
<dbReference type="Gene3D" id="3.40.630.10">
    <property type="entry name" value="Zn peptidases"/>
    <property type="match status" value="1"/>
</dbReference>
<dbReference type="EMBL" id="JAJEKE010000004">
    <property type="protein sequence ID" value="MCQ1529299.1"/>
    <property type="molecule type" value="Genomic_DNA"/>
</dbReference>
<gene>
    <name evidence="1" type="ORF">LJD61_07005</name>
</gene>
<dbReference type="InterPro" id="IPR036264">
    <property type="entry name" value="Bact_exopeptidase_dim_dom"/>
</dbReference>
<dbReference type="SUPFAM" id="SSF55031">
    <property type="entry name" value="Bacterial exopeptidase dimerisation domain"/>
    <property type="match status" value="1"/>
</dbReference>
<proteinExistence type="predicted"/>
<evidence type="ECO:0000313" key="1">
    <source>
        <dbReference type="EMBL" id="MCQ1529299.1"/>
    </source>
</evidence>
<dbReference type="InterPro" id="IPR002933">
    <property type="entry name" value="Peptidase_M20"/>
</dbReference>
<dbReference type="InterPro" id="IPR017145">
    <property type="entry name" value="Aminobenzoyl-glu_utiliz_pB"/>
</dbReference>
<protein>
    <submittedName>
        <fullName evidence="1">Amidohydrolase</fullName>
    </submittedName>
</protein>
<dbReference type="InterPro" id="IPR017439">
    <property type="entry name" value="Amidohydrolase"/>
</dbReference>
<dbReference type="NCBIfam" id="TIGR01891">
    <property type="entry name" value="amidohydrolases"/>
    <property type="match status" value="1"/>
</dbReference>
<dbReference type="PANTHER" id="PTHR30575">
    <property type="entry name" value="PEPTIDASE M20"/>
    <property type="match status" value="1"/>
</dbReference>